<dbReference type="Gene3D" id="2.120.10.70">
    <property type="entry name" value="Fucose-specific lectin"/>
    <property type="match status" value="1"/>
</dbReference>
<comment type="caution">
    <text evidence="3">The sequence shown here is derived from an EMBL/GenBank/DDBJ whole genome shotgun (WGS) entry which is preliminary data.</text>
</comment>
<protein>
    <submittedName>
        <fullName evidence="3">Fucose-specific lectin</fullName>
    </submittedName>
</protein>
<keyword evidence="2" id="KW-0812">Transmembrane</keyword>
<evidence type="ECO:0000313" key="3">
    <source>
        <dbReference type="EMBL" id="GAB1316890.1"/>
    </source>
</evidence>
<name>A0ABQ0GH56_9PEZI</name>
<feature type="compositionally biased region" description="Low complexity" evidence="1">
    <location>
        <begin position="111"/>
        <end position="131"/>
    </location>
</feature>
<reference evidence="3 4" key="1">
    <citation type="submission" date="2024-09" db="EMBL/GenBank/DDBJ databases">
        <title>Itraconazole resistance in Madurella fahalii resulting from another homologue of gene encoding cytochrome P450 14-alpha sterol demethylase (CYP51).</title>
        <authorList>
            <person name="Yoshioka I."/>
            <person name="Fahal A.H."/>
            <person name="Kaneko S."/>
            <person name="Yaguchi T."/>
        </authorList>
    </citation>
    <scope>NUCLEOTIDE SEQUENCE [LARGE SCALE GENOMIC DNA]</scope>
    <source>
        <strain evidence="3 4">IFM 68171</strain>
    </source>
</reference>
<sequence>MDTRHYNEATAQPGLEVHMPTGLEVVPGEYGPYGHLLPETREGSNYDGKEITTVVYPGSYAPPQPLLSELPAQEQPARKRRLWLVFGGVIAALVIVGAVLGGVLGSRAARSSSGESEASQSGGSANPTSTPSGGGTGNPPPSNTTTARPESVRQGSALSVTGWRRSDGGAEMHLFFQDPQDGLRYSRCDTSRRTEANGSCWDAPVSFHSFAKPDTRLAASTLLFGDLYQPQTQLLYIGGRTRLNGTNFNSQNTPPYAEDSINDRQVFTGLNSSVTAYWPWAIYQDSAGELLHVRNQLLSNWSPTSTWDVSRINITARTASRLAIVPMSTNFTRIAVKGGYAIFYQAPDETLAVSITDLNSPQLDPDYPLSWQTELPGITLPRAGPFSAFSVARPSDPLQRVNTYVLYLDTEANINVLYTESSSVSADSPAQWTTTQPEVLRAVDRDTDIACLTLATSNNNAAGNPVLLEPASGENRCYFQRAGQVVEVRLDGQEWVEVGSMPIP</sequence>
<keyword evidence="2" id="KW-0472">Membrane</keyword>
<evidence type="ECO:0000256" key="2">
    <source>
        <dbReference type="SAM" id="Phobius"/>
    </source>
</evidence>
<dbReference type="GeneID" id="98177843"/>
<evidence type="ECO:0000256" key="1">
    <source>
        <dbReference type="SAM" id="MobiDB-lite"/>
    </source>
</evidence>
<dbReference type="Proteomes" id="UP001628179">
    <property type="component" value="Unassembled WGS sequence"/>
</dbReference>
<keyword evidence="2" id="KW-1133">Transmembrane helix</keyword>
<dbReference type="RefSeq" id="XP_070918621.1">
    <property type="nucleotide sequence ID" value="XM_071062520.1"/>
</dbReference>
<evidence type="ECO:0000313" key="4">
    <source>
        <dbReference type="Proteomes" id="UP001628179"/>
    </source>
</evidence>
<keyword evidence="4" id="KW-1185">Reference proteome</keyword>
<feature type="region of interest" description="Disordered" evidence="1">
    <location>
        <begin position="111"/>
        <end position="158"/>
    </location>
</feature>
<gene>
    <name evidence="3" type="ORF">MFIFM68171_07100</name>
</gene>
<proteinExistence type="predicted"/>
<accession>A0ABQ0GH56</accession>
<feature type="transmembrane region" description="Helical" evidence="2">
    <location>
        <begin position="82"/>
        <end position="104"/>
    </location>
</feature>
<organism evidence="3 4">
    <name type="scientific">Madurella fahalii</name>
    <dbReference type="NCBI Taxonomy" id="1157608"/>
    <lineage>
        <taxon>Eukaryota</taxon>
        <taxon>Fungi</taxon>
        <taxon>Dikarya</taxon>
        <taxon>Ascomycota</taxon>
        <taxon>Pezizomycotina</taxon>
        <taxon>Sordariomycetes</taxon>
        <taxon>Sordariomycetidae</taxon>
        <taxon>Sordariales</taxon>
        <taxon>Sordariales incertae sedis</taxon>
        <taxon>Madurella</taxon>
    </lineage>
</organism>
<dbReference type="EMBL" id="BAAFSV010000004">
    <property type="protein sequence ID" value="GAB1316890.1"/>
    <property type="molecule type" value="Genomic_DNA"/>
</dbReference>
<dbReference type="SUPFAM" id="SSF89372">
    <property type="entry name" value="Fucose-specific lectin"/>
    <property type="match status" value="1"/>
</dbReference>